<name>A0AAN4W4G4_9BACT</name>
<dbReference type="AlphaFoldDB" id="A0AAN4W4G4"/>
<evidence type="ECO:0000313" key="1">
    <source>
        <dbReference type="EMBL" id="GJM65093.1"/>
    </source>
</evidence>
<evidence type="ECO:0000313" key="2">
    <source>
        <dbReference type="Proteomes" id="UP001310022"/>
    </source>
</evidence>
<organism evidence="1 2">
    <name type="scientific">Persicobacter diffluens</name>
    <dbReference type="NCBI Taxonomy" id="981"/>
    <lineage>
        <taxon>Bacteria</taxon>
        <taxon>Pseudomonadati</taxon>
        <taxon>Bacteroidota</taxon>
        <taxon>Cytophagia</taxon>
        <taxon>Cytophagales</taxon>
        <taxon>Persicobacteraceae</taxon>
        <taxon>Persicobacter</taxon>
    </lineage>
</organism>
<protein>
    <submittedName>
        <fullName evidence="1">Uncharacterized protein</fullName>
    </submittedName>
</protein>
<keyword evidence="2" id="KW-1185">Reference proteome</keyword>
<reference evidence="1 2" key="1">
    <citation type="submission" date="2021-12" db="EMBL/GenBank/DDBJ databases">
        <title>Genome sequencing of bacteria with rrn-lacking chromosome and rrn-plasmid.</title>
        <authorList>
            <person name="Anda M."/>
            <person name="Iwasaki W."/>
        </authorList>
    </citation>
    <scope>NUCLEOTIDE SEQUENCE [LARGE SCALE GENOMIC DNA]</scope>
    <source>
        <strain evidence="1 2">NBRC 15940</strain>
    </source>
</reference>
<gene>
    <name evidence="1" type="ORF">PEDI_56450</name>
</gene>
<dbReference type="Proteomes" id="UP001310022">
    <property type="component" value="Unassembled WGS sequence"/>
</dbReference>
<sequence length="102" mass="11720">MIELKNKTEKNITAYNQLSDTINKRVTDYYSVYTELKSLQESINQRIDSVGNIALLNKTNSAIRYVHAEKSDRYKGEIMSKLDLTFDEYKPSTIVLPGTLIL</sequence>
<dbReference type="RefSeq" id="WP_338240141.1">
    <property type="nucleotide sequence ID" value="NZ_BQKE01000013.1"/>
</dbReference>
<proteinExistence type="predicted"/>
<comment type="caution">
    <text evidence="1">The sequence shown here is derived from an EMBL/GenBank/DDBJ whole genome shotgun (WGS) entry which is preliminary data.</text>
</comment>
<dbReference type="EMBL" id="BQKE01000013">
    <property type="protein sequence ID" value="GJM65093.1"/>
    <property type="molecule type" value="Genomic_DNA"/>
</dbReference>
<accession>A0AAN4W4G4</accession>